<dbReference type="InterPro" id="IPR001162">
    <property type="entry name" value="UvrC_RNase_H_dom"/>
</dbReference>
<proteinExistence type="predicted"/>
<dbReference type="PROSITE" id="PS50151">
    <property type="entry name" value="UVR"/>
    <property type="match status" value="1"/>
</dbReference>
<dbReference type="NCBIfam" id="TIGR00194">
    <property type="entry name" value="uvrC"/>
    <property type="match status" value="1"/>
</dbReference>
<dbReference type="PANTHER" id="PTHR30562">
    <property type="entry name" value="UVRC/OXIDOREDUCTASE"/>
    <property type="match status" value="1"/>
</dbReference>
<dbReference type="InterPro" id="IPR001943">
    <property type="entry name" value="UVR_dom"/>
</dbReference>
<feature type="non-terminal residue" evidence="3">
    <location>
        <position position="1"/>
    </location>
</feature>
<protein>
    <recommendedName>
        <fullName evidence="4">UvrC family homology region profile domain-containing protein</fullName>
    </recommendedName>
</protein>
<dbReference type="GO" id="GO:0009380">
    <property type="term" value="C:excinuclease repair complex"/>
    <property type="evidence" value="ECO:0007669"/>
    <property type="project" value="InterPro"/>
</dbReference>
<dbReference type="GO" id="GO:0006289">
    <property type="term" value="P:nucleotide-excision repair"/>
    <property type="evidence" value="ECO:0007669"/>
    <property type="project" value="InterPro"/>
</dbReference>
<dbReference type="Pfam" id="PF08459">
    <property type="entry name" value="UvrC_RNaseH_dom"/>
    <property type="match status" value="1"/>
</dbReference>
<reference evidence="3" key="1">
    <citation type="submission" date="2018-05" db="EMBL/GenBank/DDBJ databases">
        <authorList>
            <person name="Lanie J.A."/>
            <person name="Ng W.-L."/>
            <person name="Kazmierczak K.M."/>
            <person name="Andrzejewski T.M."/>
            <person name="Davidsen T.M."/>
            <person name="Wayne K.J."/>
            <person name="Tettelin H."/>
            <person name="Glass J.I."/>
            <person name="Rusch D."/>
            <person name="Podicherti R."/>
            <person name="Tsui H.-C.T."/>
            <person name="Winkler M.E."/>
        </authorList>
    </citation>
    <scope>NUCLEOTIDE SEQUENCE</scope>
</reference>
<dbReference type="InterPro" id="IPR050066">
    <property type="entry name" value="UvrABC_protein_C"/>
</dbReference>
<dbReference type="PROSITE" id="PS50165">
    <property type="entry name" value="UVRC"/>
    <property type="match status" value="1"/>
</dbReference>
<feature type="domain" description="UVR" evidence="1">
    <location>
        <begin position="100"/>
        <end position="135"/>
    </location>
</feature>
<accession>A0A382KEA1</accession>
<evidence type="ECO:0000259" key="2">
    <source>
        <dbReference type="PROSITE" id="PS50165"/>
    </source>
</evidence>
<dbReference type="InterPro" id="IPR004791">
    <property type="entry name" value="UvrC"/>
</dbReference>
<gene>
    <name evidence="3" type="ORF">METZ01_LOCUS274556</name>
</gene>
<dbReference type="InterPro" id="IPR038476">
    <property type="entry name" value="UvrC_RNase_H_dom_sf"/>
</dbReference>
<dbReference type="Gene3D" id="3.30.420.340">
    <property type="entry name" value="UvrC, RNAse H endonuclease domain"/>
    <property type="match status" value="1"/>
</dbReference>
<organism evidence="3">
    <name type="scientific">marine metagenome</name>
    <dbReference type="NCBI Taxonomy" id="408172"/>
    <lineage>
        <taxon>unclassified sequences</taxon>
        <taxon>metagenomes</taxon>
        <taxon>ecological metagenomes</taxon>
    </lineage>
</organism>
<dbReference type="AlphaFoldDB" id="A0A382KEA1"/>
<feature type="domain" description="UvrC family homology region profile" evidence="2">
    <location>
        <begin position="151"/>
        <end position="377"/>
    </location>
</feature>
<dbReference type="SUPFAM" id="SSF46600">
    <property type="entry name" value="C-terminal UvrC-binding domain of UvrB"/>
    <property type="match status" value="1"/>
</dbReference>
<feature type="non-terminal residue" evidence="3">
    <location>
        <position position="422"/>
    </location>
</feature>
<dbReference type="InterPro" id="IPR036876">
    <property type="entry name" value="UVR_dom_sf"/>
</dbReference>
<evidence type="ECO:0008006" key="4">
    <source>
        <dbReference type="Google" id="ProtNLM"/>
    </source>
</evidence>
<dbReference type="EMBL" id="UINC01079579">
    <property type="protein sequence ID" value="SVC21702.1"/>
    <property type="molecule type" value="Genomic_DNA"/>
</dbReference>
<sequence>NEPFPQVFLTRKIVKDGSRYFGPYTDVNHLRSVLKMIHHIYQIRSCTFKLDKKTIEDKKVSLCLDYHIKKCGGPCEGLMPEKEYDKMIETVTSFLHGKTSDTERFLLKEMNRSSDEQRFEDAARIRDQLESVRRFKNRQRKVLVDFHDRDIFSIAHEEEIGVAVIFRVRGGRFFSREKIYLRQIRTPEEALESVITRFYMDSFDVPKELALPFAVPNEDAIYLWLSEKREGALKIKYPQRGEKARELRVAHQNAKLLLGEWILAKKKRKEYIPNSLKQLQDDLQLKAPPRTIEAFDISHLGGTNTVASMVYFKDGKPVKKKYRKYNIKTITGIDDYSSIREVVIRRYKRLLKEKSSLPDLILIDGGKGQLSMAVSALRQLGITYVPVIGLAKRLEEVFLPGQSEPQSISKSSTGLLLLRRVR</sequence>
<evidence type="ECO:0000259" key="1">
    <source>
        <dbReference type="PROSITE" id="PS50151"/>
    </source>
</evidence>
<dbReference type="PANTHER" id="PTHR30562:SF1">
    <property type="entry name" value="UVRABC SYSTEM PROTEIN C"/>
    <property type="match status" value="1"/>
</dbReference>
<dbReference type="GO" id="GO:0009381">
    <property type="term" value="F:excinuclease ABC activity"/>
    <property type="evidence" value="ECO:0007669"/>
    <property type="project" value="InterPro"/>
</dbReference>
<evidence type="ECO:0000313" key="3">
    <source>
        <dbReference type="EMBL" id="SVC21702.1"/>
    </source>
</evidence>
<name>A0A382KEA1_9ZZZZ</name>
<dbReference type="Pfam" id="PF02151">
    <property type="entry name" value="UVR"/>
    <property type="match status" value="1"/>
</dbReference>
<dbReference type="Pfam" id="PF22920">
    <property type="entry name" value="UvrC_RNaseH"/>
    <property type="match status" value="1"/>
</dbReference>